<dbReference type="InterPro" id="IPR023298">
    <property type="entry name" value="ATPase_P-typ_TM_dom_sf"/>
</dbReference>
<dbReference type="GO" id="GO:0006883">
    <property type="term" value="P:intracellular sodium ion homeostasis"/>
    <property type="evidence" value="ECO:0007669"/>
    <property type="project" value="TreeGrafter"/>
</dbReference>
<dbReference type="InterPro" id="IPR004014">
    <property type="entry name" value="ATPase_P-typ_cation-transptr_N"/>
</dbReference>
<keyword evidence="6" id="KW-0067">ATP-binding</keyword>
<dbReference type="InterPro" id="IPR050510">
    <property type="entry name" value="Cation_transp_ATPase_P-type"/>
</dbReference>
<dbReference type="InterPro" id="IPR036412">
    <property type="entry name" value="HAD-like_sf"/>
</dbReference>
<dbReference type="InterPro" id="IPR018303">
    <property type="entry name" value="ATPase_P-typ_P_site"/>
</dbReference>
<evidence type="ECO:0000313" key="13">
    <source>
        <dbReference type="EMBL" id="CAI5715056.1"/>
    </source>
</evidence>
<dbReference type="InterPro" id="IPR044492">
    <property type="entry name" value="P_typ_ATPase_HD_dom"/>
</dbReference>
<dbReference type="PROSITE" id="PS00154">
    <property type="entry name" value="ATPASE_E1_E2"/>
    <property type="match status" value="1"/>
</dbReference>
<feature type="transmembrane region" description="Helical" evidence="11">
    <location>
        <begin position="1103"/>
        <end position="1124"/>
    </location>
</feature>
<dbReference type="Pfam" id="PF13246">
    <property type="entry name" value="Cation_ATPase"/>
    <property type="match status" value="1"/>
</dbReference>
<keyword evidence="7" id="KW-1278">Translocase</keyword>
<dbReference type="AlphaFoldDB" id="A0AAV0T969"/>
<dbReference type="GO" id="GO:0005886">
    <property type="term" value="C:plasma membrane"/>
    <property type="evidence" value="ECO:0007669"/>
    <property type="project" value="UniProtKB-SubCell"/>
</dbReference>
<protein>
    <recommendedName>
        <fullName evidence="12">Cation-transporting P-type ATPase N-terminal domain-containing protein</fullName>
    </recommendedName>
</protein>
<dbReference type="InterPro" id="IPR023299">
    <property type="entry name" value="ATPase_P-typ_cyto_dom_N"/>
</dbReference>
<evidence type="ECO:0000256" key="4">
    <source>
        <dbReference type="ARBA" id="ARBA00022723"/>
    </source>
</evidence>
<keyword evidence="4" id="KW-0479">Metal-binding</keyword>
<evidence type="ECO:0000256" key="10">
    <source>
        <dbReference type="SAM" id="MobiDB-lite"/>
    </source>
</evidence>
<dbReference type="GO" id="GO:1902600">
    <property type="term" value="P:proton transmembrane transport"/>
    <property type="evidence" value="ECO:0007669"/>
    <property type="project" value="TreeGrafter"/>
</dbReference>
<evidence type="ECO:0000259" key="12">
    <source>
        <dbReference type="SMART" id="SM00831"/>
    </source>
</evidence>
<dbReference type="SUPFAM" id="SSF81665">
    <property type="entry name" value="Calcium ATPase, transmembrane domain M"/>
    <property type="match status" value="1"/>
</dbReference>
<dbReference type="SMART" id="SM00831">
    <property type="entry name" value="Cation_ATPase_N"/>
    <property type="match status" value="1"/>
</dbReference>
<dbReference type="FunFam" id="3.40.1110.10:FF:000088">
    <property type="entry name" value="Potassium/sodium efflux P-type ATPase, fungal-type"/>
    <property type="match status" value="1"/>
</dbReference>
<dbReference type="SUPFAM" id="SSF81653">
    <property type="entry name" value="Calcium ATPase, transduction domain A"/>
    <property type="match status" value="1"/>
</dbReference>
<feature type="transmembrane region" description="Helical" evidence="11">
    <location>
        <begin position="883"/>
        <end position="906"/>
    </location>
</feature>
<feature type="transmembrane region" description="Helical" evidence="11">
    <location>
        <begin position="1136"/>
        <end position="1153"/>
    </location>
</feature>
<keyword evidence="2" id="KW-1003">Cell membrane</keyword>
<dbReference type="GO" id="GO:0005524">
    <property type="term" value="F:ATP binding"/>
    <property type="evidence" value="ECO:0007669"/>
    <property type="project" value="UniProtKB-KW"/>
</dbReference>
<dbReference type="Gene3D" id="2.70.150.10">
    <property type="entry name" value="Calcium-transporting ATPase, cytoplasmic transduction domain A"/>
    <property type="match status" value="1"/>
</dbReference>
<dbReference type="Gene3D" id="3.40.1110.10">
    <property type="entry name" value="Calcium-transporting ATPase, cytoplasmic domain N"/>
    <property type="match status" value="1"/>
</dbReference>
<dbReference type="Proteomes" id="UP001162031">
    <property type="component" value="Unassembled WGS sequence"/>
</dbReference>
<name>A0AAV0T969_HYABA</name>
<feature type="transmembrane region" description="Helical" evidence="11">
    <location>
        <begin position="190"/>
        <end position="209"/>
    </location>
</feature>
<reference evidence="13" key="1">
    <citation type="submission" date="2022-12" db="EMBL/GenBank/DDBJ databases">
        <authorList>
            <person name="Webb A."/>
        </authorList>
    </citation>
    <scope>NUCLEOTIDE SEQUENCE</scope>
    <source>
        <strain evidence="13">Hp1</strain>
    </source>
</reference>
<dbReference type="InterPro" id="IPR001757">
    <property type="entry name" value="P_typ_ATPase"/>
</dbReference>
<dbReference type="SFLD" id="SFLDS00003">
    <property type="entry name" value="Haloacid_Dehalogenase"/>
    <property type="match status" value="1"/>
</dbReference>
<sequence>MSGYESGTSLPSRALKNSDNYTQMESPRASAQSLELPSHRVVDVPSASTRSFSSADLYSVDAKMATNAAPSYAGPCTPLPGHRARFLSDTELLLAANPVPTRESFATLNETDDKTWPHRSTELIAKMLNTNFERGLSAMDVERRLVRYGENALEQEARTPVAVVFLLQFYNVIIAMLLFAALASLALQEWVEGIAILVIVTLNAVIATFQEYSASNALAALASLSSPQSLVLRDGVQQVVDSKLLVPGDVVILVTGDVVPADMRLFTSVDLKCNEMLLTGESEDVPKKYNAPLASASKPAKLTAGNMVFSSTTITAGNARGVVVETGMHTRVGSIAALLQAQSEVPTASGARKWIRNPVGDCIAKHQPKLTPLQRALHHMGFIMGMIALSVALLVFIVGMVRGTDDPRHPDRPTYLTMIMTAVSIAVSAVPEGLPMVVTICLSSGTADMIKKNVLVRKLAAVETLGAASVICTDKTGTLTEGKMTAVKLWGDFREYTITGKGFNPEGAILSSDGVNQAPAEAGNVQVRATLMASVLCSNTQLKEVEDDDGDTSRWLPFGNSSEAPLVVAAAKAGIWEENLLEDYPRLVEVPFSSSRKMMITVNAVPVVHGSGMFDALVLPGAVAPKLVASVKGAPNYILQNCTQYCRRNGTFEPLNSVHRNEIAAAVEELSSQALRVLAVAIQPLHELPYARDCDDVDEKFAALAKPLVFLGLMASIDPERDGVRDAIATARVASIRTVMITGDYLATAVAIAKNIDLLQVGADLEAQATDCTKLRLKGNAYLPPADIDEITSRTLVFARAKPEDKIEIVKSLQRQGLIAAMTGDGVNDAPALKEADIGVAMGISGTEVAKGASDMILTDDNFCSIVAAVEKGRVIYANIQKFVMFLLSTNIGEIVLIFLSVAGGFPLPLEALHILLLNLFTDGMPAVALSLEKGDPHIMNDKPRHKGSPLIVGRLWLLVLFNAFLLLAGALTTFLLGLYWNFGELLSDDIYYAGGGPRGTDYTDVTCLRWGGMNDGWRTYGNCAARGTDGMYIFGEEVAAMSSFENATMYCEGGRDYDCLSEGLGRTQTMVFLGLAFTEVLRAYTVRHFTDPVFTRMLSNGYMQLAACMSLVLTILVSNVPVIMDDVFGFEYITWFQWLVVVAVAFNSAFWGEMLKSILRRQDRAQARWDHMKAGFDEILLEIRHVRLHVERLEAGSGGVKLE</sequence>
<evidence type="ECO:0000313" key="14">
    <source>
        <dbReference type="Proteomes" id="UP001162031"/>
    </source>
</evidence>
<keyword evidence="9 11" id="KW-0472">Membrane</keyword>
<keyword evidence="3 11" id="KW-0812">Transmembrane</keyword>
<evidence type="ECO:0000256" key="5">
    <source>
        <dbReference type="ARBA" id="ARBA00022741"/>
    </source>
</evidence>
<dbReference type="GO" id="GO:0030007">
    <property type="term" value="P:intracellular potassium ion homeostasis"/>
    <property type="evidence" value="ECO:0007669"/>
    <property type="project" value="TreeGrafter"/>
</dbReference>
<feature type="transmembrane region" description="Helical" evidence="11">
    <location>
        <begin position="415"/>
        <end position="442"/>
    </location>
</feature>
<comment type="caution">
    <text evidence="13">The sequence shown here is derived from an EMBL/GenBank/DDBJ whole genome shotgun (WGS) entry which is preliminary data.</text>
</comment>
<dbReference type="PANTHER" id="PTHR43294:SF21">
    <property type="entry name" value="CATION TRANSPORTING ATPASE"/>
    <property type="match status" value="1"/>
</dbReference>
<dbReference type="PANTHER" id="PTHR43294">
    <property type="entry name" value="SODIUM/POTASSIUM-TRANSPORTING ATPASE SUBUNIT ALPHA"/>
    <property type="match status" value="1"/>
</dbReference>
<dbReference type="Gene3D" id="1.20.1110.10">
    <property type="entry name" value="Calcium-transporting ATPase, transmembrane domain"/>
    <property type="match status" value="2"/>
</dbReference>
<evidence type="ECO:0000256" key="6">
    <source>
        <dbReference type="ARBA" id="ARBA00022840"/>
    </source>
</evidence>
<feature type="compositionally biased region" description="Polar residues" evidence="10">
    <location>
        <begin position="1"/>
        <end position="35"/>
    </location>
</feature>
<evidence type="ECO:0000256" key="2">
    <source>
        <dbReference type="ARBA" id="ARBA00022475"/>
    </source>
</evidence>
<feature type="transmembrane region" description="Helical" evidence="11">
    <location>
        <begin position="953"/>
        <end position="981"/>
    </location>
</feature>
<dbReference type="GO" id="GO:0046872">
    <property type="term" value="F:metal ion binding"/>
    <property type="evidence" value="ECO:0007669"/>
    <property type="project" value="UniProtKB-KW"/>
</dbReference>
<keyword evidence="8 11" id="KW-1133">Transmembrane helix</keyword>
<dbReference type="SUPFAM" id="SSF81660">
    <property type="entry name" value="Metal cation-transporting ATPase, ATP-binding domain N"/>
    <property type="match status" value="1"/>
</dbReference>
<dbReference type="EMBL" id="CANTFL010000138">
    <property type="protein sequence ID" value="CAI5715056.1"/>
    <property type="molecule type" value="Genomic_DNA"/>
</dbReference>
<dbReference type="SFLD" id="SFLDF00027">
    <property type="entry name" value="p-type_atpase"/>
    <property type="match status" value="1"/>
</dbReference>
<dbReference type="GO" id="GO:1990573">
    <property type="term" value="P:potassium ion import across plasma membrane"/>
    <property type="evidence" value="ECO:0007669"/>
    <property type="project" value="TreeGrafter"/>
</dbReference>
<dbReference type="NCBIfam" id="TIGR01494">
    <property type="entry name" value="ATPase_P-type"/>
    <property type="match status" value="2"/>
</dbReference>
<dbReference type="InterPro" id="IPR006068">
    <property type="entry name" value="ATPase_P-typ_cation-transptr_C"/>
</dbReference>
<dbReference type="Pfam" id="PF00690">
    <property type="entry name" value="Cation_ATPase_N"/>
    <property type="match status" value="1"/>
</dbReference>
<keyword evidence="14" id="KW-1185">Reference proteome</keyword>
<evidence type="ECO:0000256" key="8">
    <source>
        <dbReference type="ARBA" id="ARBA00022989"/>
    </source>
</evidence>
<feature type="transmembrane region" description="Helical" evidence="11">
    <location>
        <begin position="161"/>
        <end position="184"/>
    </location>
</feature>
<evidence type="ECO:0000256" key="1">
    <source>
        <dbReference type="ARBA" id="ARBA00004651"/>
    </source>
</evidence>
<proteinExistence type="predicted"/>
<dbReference type="FunFam" id="1.20.1110.10:FF:000104">
    <property type="entry name" value="E1-E2 ATPase family protein"/>
    <property type="match status" value="1"/>
</dbReference>
<dbReference type="PRINTS" id="PR00119">
    <property type="entry name" value="CATATPASE"/>
</dbReference>
<comment type="subcellular location">
    <subcellularLocation>
        <location evidence="1">Cell membrane</location>
        <topology evidence="1">Multi-pass membrane protein</topology>
    </subcellularLocation>
</comment>
<evidence type="ECO:0000256" key="3">
    <source>
        <dbReference type="ARBA" id="ARBA00022692"/>
    </source>
</evidence>
<feature type="region of interest" description="Disordered" evidence="10">
    <location>
        <begin position="1"/>
        <end position="36"/>
    </location>
</feature>
<dbReference type="GO" id="GO:0016887">
    <property type="term" value="F:ATP hydrolysis activity"/>
    <property type="evidence" value="ECO:0007669"/>
    <property type="project" value="InterPro"/>
</dbReference>
<gene>
    <name evidence="13" type="ORF">HBR001_LOCUS1362</name>
</gene>
<dbReference type="Pfam" id="PF00122">
    <property type="entry name" value="E1-E2_ATPase"/>
    <property type="match status" value="1"/>
</dbReference>
<evidence type="ECO:0000256" key="11">
    <source>
        <dbReference type="SAM" id="Phobius"/>
    </source>
</evidence>
<dbReference type="Pfam" id="PF00689">
    <property type="entry name" value="Cation_ATPase_C"/>
    <property type="match status" value="1"/>
</dbReference>
<evidence type="ECO:0000256" key="9">
    <source>
        <dbReference type="ARBA" id="ARBA00023136"/>
    </source>
</evidence>
<dbReference type="SFLD" id="SFLDG00002">
    <property type="entry name" value="C1.7:_P-type_atpase_like"/>
    <property type="match status" value="1"/>
</dbReference>
<feature type="transmembrane region" description="Helical" evidence="11">
    <location>
        <begin position="382"/>
        <end position="403"/>
    </location>
</feature>
<dbReference type="GO" id="GO:0036376">
    <property type="term" value="P:sodium ion export across plasma membrane"/>
    <property type="evidence" value="ECO:0007669"/>
    <property type="project" value="TreeGrafter"/>
</dbReference>
<dbReference type="SUPFAM" id="SSF56784">
    <property type="entry name" value="HAD-like"/>
    <property type="match status" value="1"/>
</dbReference>
<dbReference type="GO" id="GO:0005391">
    <property type="term" value="F:P-type sodium:potassium-exchanging transporter activity"/>
    <property type="evidence" value="ECO:0007669"/>
    <property type="project" value="TreeGrafter"/>
</dbReference>
<evidence type="ECO:0000256" key="7">
    <source>
        <dbReference type="ARBA" id="ARBA00022967"/>
    </source>
</evidence>
<organism evidence="13 14">
    <name type="scientific">Hyaloperonospora brassicae</name>
    <name type="common">Brassica downy mildew</name>
    <name type="synonym">Peronospora brassicae</name>
    <dbReference type="NCBI Taxonomy" id="162125"/>
    <lineage>
        <taxon>Eukaryota</taxon>
        <taxon>Sar</taxon>
        <taxon>Stramenopiles</taxon>
        <taxon>Oomycota</taxon>
        <taxon>Peronosporomycetes</taxon>
        <taxon>Peronosporales</taxon>
        <taxon>Peronosporaceae</taxon>
        <taxon>Hyaloperonospora</taxon>
    </lineage>
</organism>
<feature type="domain" description="Cation-transporting P-type ATPase N-terminal" evidence="12">
    <location>
        <begin position="115"/>
        <end position="189"/>
    </location>
</feature>
<accession>A0AAV0T969</accession>
<dbReference type="InterPro" id="IPR059000">
    <property type="entry name" value="ATPase_P-type_domA"/>
</dbReference>
<keyword evidence="5" id="KW-0547">Nucleotide-binding</keyword>
<dbReference type="FunFam" id="2.70.150.10:FF:000016">
    <property type="entry name" value="Calcium-transporting P-type ATPase putative"/>
    <property type="match status" value="1"/>
</dbReference>
<dbReference type="InterPro" id="IPR008250">
    <property type="entry name" value="ATPase_P-typ_transduc_dom_A_sf"/>
</dbReference>